<dbReference type="AlphaFoldDB" id="A0A392RUX5"/>
<proteinExistence type="predicted"/>
<dbReference type="EMBL" id="LXQA010276783">
    <property type="protein sequence ID" value="MCI40169.1"/>
    <property type="molecule type" value="Genomic_DNA"/>
</dbReference>
<name>A0A392RUX5_9FABA</name>
<evidence type="ECO:0000313" key="2">
    <source>
        <dbReference type="Proteomes" id="UP000265520"/>
    </source>
</evidence>
<dbReference type="Proteomes" id="UP000265520">
    <property type="component" value="Unassembled WGS sequence"/>
</dbReference>
<accession>A0A392RUX5</accession>
<organism evidence="1 2">
    <name type="scientific">Trifolium medium</name>
    <dbReference type="NCBI Taxonomy" id="97028"/>
    <lineage>
        <taxon>Eukaryota</taxon>
        <taxon>Viridiplantae</taxon>
        <taxon>Streptophyta</taxon>
        <taxon>Embryophyta</taxon>
        <taxon>Tracheophyta</taxon>
        <taxon>Spermatophyta</taxon>
        <taxon>Magnoliopsida</taxon>
        <taxon>eudicotyledons</taxon>
        <taxon>Gunneridae</taxon>
        <taxon>Pentapetalae</taxon>
        <taxon>rosids</taxon>
        <taxon>fabids</taxon>
        <taxon>Fabales</taxon>
        <taxon>Fabaceae</taxon>
        <taxon>Papilionoideae</taxon>
        <taxon>50 kb inversion clade</taxon>
        <taxon>NPAAA clade</taxon>
        <taxon>Hologalegina</taxon>
        <taxon>IRL clade</taxon>
        <taxon>Trifolieae</taxon>
        <taxon>Trifolium</taxon>
    </lineage>
</organism>
<sequence>MSCETVAYIHCNTTTSRWFQSSESLALMVADACIASASVGGMIWPSTLWTRACTLNSADKEK</sequence>
<reference evidence="1 2" key="1">
    <citation type="journal article" date="2018" name="Front. Plant Sci.">
        <title>Red Clover (Trifolium pratense) and Zigzag Clover (T. medium) - A Picture of Genomic Similarities and Differences.</title>
        <authorList>
            <person name="Dluhosova J."/>
            <person name="Istvanek J."/>
            <person name="Nedelnik J."/>
            <person name="Repkova J."/>
        </authorList>
    </citation>
    <scope>NUCLEOTIDE SEQUENCE [LARGE SCALE GENOMIC DNA]</scope>
    <source>
        <strain evidence="2">cv. 10/8</strain>
        <tissue evidence="1">Leaf</tissue>
    </source>
</reference>
<comment type="caution">
    <text evidence="1">The sequence shown here is derived from an EMBL/GenBank/DDBJ whole genome shotgun (WGS) entry which is preliminary data.</text>
</comment>
<protein>
    <submittedName>
        <fullName evidence="1">Uncharacterized protein</fullName>
    </submittedName>
</protein>
<evidence type="ECO:0000313" key="1">
    <source>
        <dbReference type="EMBL" id="MCI40169.1"/>
    </source>
</evidence>
<keyword evidence="2" id="KW-1185">Reference proteome</keyword>